<dbReference type="InterPro" id="IPR055414">
    <property type="entry name" value="LRR_R13L4/SHOC2-like"/>
</dbReference>
<dbReference type="InterPro" id="IPR042197">
    <property type="entry name" value="Apaf_helical"/>
</dbReference>
<evidence type="ECO:0000256" key="6">
    <source>
        <dbReference type="ARBA" id="ARBA00022840"/>
    </source>
</evidence>
<dbReference type="Pfam" id="PF18052">
    <property type="entry name" value="Rx_N"/>
    <property type="match status" value="1"/>
</dbReference>
<feature type="domain" description="NB-ARC" evidence="8">
    <location>
        <begin position="182"/>
        <end position="360"/>
    </location>
</feature>
<evidence type="ECO:0000256" key="1">
    <source>
        <dbReference type="ARBA" id="ARBA00008894"/>
    </source>
</evidence>
<dbReference type="Pfam" id="PF00931">
    <property type="entry name" value="NB-ARC"/>
    <property type="match status" value="1"/>
</dbReference>
<keyword evidence="14" id="KW-1185">Reference proteome</keyword>
<evidence type="ECO:0000259" key="12">
    <source>
        <dbReference type="Pfam" id="PF25019"/>
    </source>
</evidence>
<dbReference type="GO" id="GO:0006952">
    <property type="term" value="P:defense response"/>
    <property type="evidence" value="ECO:0007669"/>
    <property type="project" value="UniProtKB-KW"/>
</dbReference>
<dbReference type="OrthoDB" id="600210at2759"/>
<proteinExistence type="inferred from homology"/>
<dbReference type="Gene3D" id="1.10.10.10">
    <property type="entry name" value="Winged helix-like DNA-binding domain superfamily/Winged helix DNA-binding domain"/>
    <property type="match status" value="1"/>
</dbReference>
<keyword evidence="4" id="KW-0547">Nucleotide-binding</keyword>
<feature type="domain" description="Disease resistance N-terminal" evidence="9">
    <location>
        <begin position="32"/>
        <end position="104"/>
    </location>
</feature>
<dbReference type="EMBL" id="NMUH01003216">
    <property type="protein sequence ID" value="MQM04437.1"/>
    <property type="molecule type" value="Genomic_DNA"/>
</dbReference>
<dbReference type="PRINTS" id="PR00364">
    <property type="entry name" value="DISEASERSIST"/>
</dbReference>
<evidence type="ECO:0000259" key="8">
    <source>
        <dbReference type="Pfam" id="PF00931"/>
    </source>
</evidence>
<feature type="compositionally biased region" description="Low complexity" evidence="7">
    <location>
        <begin position="1115"/>
        <end position="1138"/>
    </location>
</feature>
<dbReference type="InterPro" id="IPR002182">
    <property type="entry name" value="NB-ARC"/>
</dbReference>
<dbReference type="InterPro" id="IPR041118">
    <property type="entry name" value="Rx_N"/>
</dbReference>
<dbReference type="GO" id="GO:0005524">
    <property type="term" value="F:ATP binding"/>
    <property type="evidence" value="ECO:0007669"/>
    <property type="project" value="UniProtKB-KW"/>
</dbReference>
<dbReference type="Gene3D" id="1.20.5.4130">
    <property type="match status" value="1"/>
</dbReference>
<dbReference type="SUPFAM" id="SSF52058">
    <property type="entry name" value="L domain-like"/>
    <property type="match status" value="1"/>
</dbReference>
<comment type="caution">
    <text evidence="13">The sequence shown here is derived from an EMBL/GenBank/DDBJ whole genome shotgun (WGS) entry which is preliminary data.</text>
</comment>
<sequence>MAPLVATAAAPLVVAPIQRLIEMASDATIGAFWEEIQLIWGVNQEKERLVSMLKTISMVLEDKDHPKHGLVQSWHDQLSEVVYDAEDVLDEFATEAELLSRRKKYSPQKLVRKLRCKRHVAHELNSIWNRLDNIVSKNLGVQMTLDIREPRHVPQDISNVHEPTAGYIPFQEKLVPREQGREKIMNWLCDTVDIKNGEDMNVSLFSVFGLGGMGKTTLAQSVYSDSRVKELFQTRMWVCVSNDFNITRITKEMMTSPDHSGGCGYANVDNLDTLQRRVEAKLEGKKVLLVLDDVWELTPGWKILLNPLRGVTKGSKVLVTTRDKNIAGVMTGKEKNMLHLKGLSEEDVVSILKNKAFANKNMDGGMERLCEEISKKLGGSPLAATTVGSLLNVNFDREYWKCIATSDEIGRLQEKDEHGIISILGLSYKRLPPHLKECFAYCSVFPKDYKFVRQQLILSWMAQGLVKPGDPQMQSLEWWGNKHFDDLLSLSLFEHYGSPFWGNEYIYVMHDLIHDLAVSVSQDHCVVVKGCQGRISEKIRHLSWFVDSPGDLLGYNSVHILNKCERLRTLRLQCSFTANQHSPMSHLDSFLHKVVCKKYLRRLRCLWLTIDCGVKRLPASISNLKHLRFLCLHSLHVEELPESLGDLCNLQTLIITYCRFLERLPKQVGGLTNLRHLIIRKAENLRELPGSLCRLTNLRHLEISGSRFLEYLPEDVSKLCNLEALVLDGCRSLKKLPDRIGCLTNLEILNVLECSNLIELPGSINQLANPSHIHARDEMLHRIYPGGMTALQQLCTGAHPRELKDLNELRRLRLGSLHLVTSREEASEAELHRKTHLTSLALCFDRNSHLTSFESGFDRNSHLTLLELCLDPIDYPYDRPTPEDADRDEGVLEGLQPYLAGIRELTIRYYRGVRWPRWMMDASTNQGFPSLEELEISGCPMLEGLPPLPPTLRTLCIRNCPKAEWASGGHLLSERKPFGGHLLLSASVLVDLTVGVVFRDHADDDDDAQVVSQLLAVCLGVLPSLHGLTISGLQRWTSVAQSKAATIVNPGMLLSPPGEELLQPLTSLRQLTINNSLLLTPFPVVEAYFSSSEPAKTAGDDIPYNNTTSAVAAGSSSSSLPSSSLSIIPTSPSSSHPPQNQMLMEKLVFDGIPSRMIKKLLRGMAPRCLQFRMCNELGFLGDEDCQGLDELEEALLALAPSLSHLEFFRCPNLRRLPRKLSCLFSLETLEILFCPELESLPEAGLPPTLQVLKIYACSEKLLERCLREAGADWHKISHIPKCEILKRLEPLSLKKD</sequence>
<name>A0A843WAK9_COLES</name>
<feature type="domain" description="Disease resistance R13L4/SHOC-2-like LRR" evidence="11">
    <location>
        <begin position="560"/>
        <end position="723"/>
    </location>
</feature>
<dbReference type="GO" id="GO:0043531">
    <property type="term" value="F:ADP binding"/>
    <property type="evidence" value="ECO:0007669"/>
    <property type="project" value="InterPro"/>
</dbReference>
<dbReference type="Gene3D" id="3.80.10.10">
    <property type="entry name" value="Ribonuclease Inhibitor"/>
    <property type="match status" value="3"/>
</dbReference>
<keyword evidence="6" id="KW-0067">ATP-binding</keyword>
<dbReference type="Pfam" id="PF25019">
    <property type="entry name" value="LRR_R13L1-DRL21"/>
    <property type="match status" value="1"/>
</dbReference>
<dbReference type="InterPro" id="IPR032675">
    <property type="entry name" value="LRR_dom_sf"/>
</dbReference>
<feature type="domain" description="R13L1/DRL21-like LRR repeat region" evidence="12">
    <location>
        <begin position="802"/>
        <end position="960"/>
    </location>
</feature>
<dbReference type="CDD" id="cd14798">
    <property type="entry name" value="RX-CC_like"/>
    <property type="match status" value="1"/>
</dbReference>
<evidence type="ECO:0000256" key="3">
    <source>
        <dbReference type="ARBA" id="ARBA00022737"/>
    </source>
</evidence>
<dbReference type="InterPro" id="IPR058922">
    <property type="entry name" value="WHD_DRP"/>
</dbReference>
<accession>A0A843WAK9</accession>
<dbReference type="InterPro" id="IPR038005">
    <property type="entry name" value="RX-like_CC"/>
</dbReference>
<evidence type="ECO:0000256" key="2">
    <source>
        <dbReference type="ARBA" id="ARBA00022614"/>
    </source>
</evidence>
<dbReference type="InterPro" id="IPR056789">
    <property type="entry name" value="LRR_R13L1-DRL21"/>
</dbReference>
<keyword evidence="3" id="KW-0677">Repeat</keyword>
<dbReference type="Pfam" id="PF23598">
    <property type="entry name" value="LRR_14"/>
    <property type="match status" value="1"/>
</dbReference>
<dbReference type="Proteomes" id="UP000652761">
    <property type="component" value="Unassembled WGS sequence"/>
</dbReference>
<gene>
    <name evidence="13" type="ORF">Taro_037241</name>
</gene>
<feature type="region of interest" description="Disordered" evidence="7">
    <location>
        <begin position="1113"/>
        <end position="1139"/>
    </location>
</feature>
<organism evidence="13 14">
    <name type="scientific">Colocasia esculenta</name>
    <name type="common">Wild taro</name>
    <name type="synonym">Arum esculentum</name>
    <dbReference type="NCBI Taxonomy" id="4460"/>
    <lineage>
        <taxon>Eukaryota</taxon>
        <taxon>Viridiplantae</taxon>
        <taxon>Streptophyta</taxon>
        <taxon>Embryophyta</taxon>
        <taxon>Tracheophyta</taxon>
        <taxon>Spermatophyta</taxon>
        <taxon>Magnoliopsida</taxon>
        <taxon>Liliopsida</taxon>
        <taxon>Araceae</taxon>
        <taxon>Aroideae</taxon>
        <taxon>Colocasieae</taxon>
        <taxon>Colocasia</taxon>
    </lineage>
</organism>
<dbReference type="SUPFAM" id="SSF52540">
    <property type="entry name" value="P-loop containing nucleoside triphosphate hydrolases"/>
    <property type="match status" value="1"/>
</dbReference>
<keyword evidence="5" id="KW-0611">Plant defense</keyword>
<evidence type="ECO:0000256" key="4">
    <source>
        <dbReference type="ARBA" id="ARBA00022741"/>
    </source>
</evidence>
<dbReference type="Pfam" id="PF23559">
    <property type="entry name" value="WHD_DRP"/>
    <property type="match status" value="1"/>
</dbReference>
<evidence type="ECO:0000313" key="13">
    <source>
        <dbReference type="EMBL" id="MQM04437.1"/>
    </source>
</evidence>
<evidence type="ECO:0000259" key="10">
    <source>
        <dbReference type="Pfam" id="PF23559"/>
    </source>
</evidence>
<evidence type="ECO:0000259" key="11">
    <source>
        <dbReference type="Pfam" id="PF23598"/>
    </source>
</evidence>
<dbReference type="Gene3D" id="1.10.8.430">
    <property type="entry name" value="Helical domain of apoptotic protease-activating factors"/>
    <property type="match status" value="1"/>
</dbReference>
<dbReference type="GO" id="GO:0051707">
    <property type="term" value="P:response to other organism"/>
    <property type="evidence" value="ECO:0007669"/>
    <property type="project" value="UniProtKB-ARBA"/>
</dbReference>
<dbReference type="InterPro" id="IPR027417">
    <property type="entry name" value="P-loop_NTPase"/>
</dbReference>
<dbReference type="InterPro" id="IPR036388">
    <property type="entry name" value="WH-like_DNA-bd_sf"/>
</dbReference>
<evidence type="ECO:0000256" key="7">
    <source>
        <dbReference type="SAM" id="MobiDB-lite"/>
    </source>
</evidence>
<dbReference type="PANTHER" id="PTHR36766">
    <property type="entry name" value="PLANT BROAD-SPECTRUM MILDEW RESISTANCE PROTEIN RPW8"/>
    <property type="match status" value="1"/>
</dbReference>
<reference evidence="13" key="1">
    <citation type="submission" date="2017-07" db="EMBL/GenBank/DDBJ databases">
        <title>Taro Niue Genome Assembly and Annotation.</title>
        <authorList>
            <person name="Atibalentja N."/>
            <person name="Keating K."/>
            <person name="Fields C.J."/>
        </authorList>
    </citation>
    <scope>NUCLEOTIDE SEQUENCE</scope>
    <source>
        <strain evidence="13">Niue_2</strain>
        <tissue evidence="13">Leaf</tissue>
    </source>
</reference>
<keyword evidence="2" id="KW-0433">Leucine-rich repeat</keyword>
<evidence type="ECO:0000313" key="14">
    <source>
        <dbReference type="Proteomes" id="UP000652761"/>
    </source>
</evidence>
<protein>
    <submittedName>
        <fullName evidence="13">Uncharacterized protein</fullName>
    </submittedName>
</protein>
<evidence type="ECO:0000256" key="5">
    <source>
        <dbReference type="ARBA" id="ARBA00022821"/>
    </source>
</evidence>
<feature type="domain" description="Disease resistance protein winged helix" evidence="10">
    <location>
        <begin position="444"/>
        <end position="517"/>
    </location>
</feature>
<comment type="similarity">
    <text evidence="1">Belongs to the disease resistance NB-LRR family.</text>
</comment>
<dbReference type="PANTHER" id="PTHR36766:SF40">
    <property type="entry name" value="DISEASE RESISTANCE PROTEIN RGA3"/>
    <property type="match status" value="1"/>
</dbReference>
<evidence type="ECO:0000259" key="9">
    <source>
        <dbReference type="Pfam" id="PF18052"/>
    </source>
</evidence>
<dbReference type="Gene3D" id="3.40.50.300">
    <property type="entry name" value="P-loop containing nucleotide triphosphate hydrolases"/>
    <property type="match status" value="1"/>
</dbReference>